<sequence>MSLIQSPHYMRDTVDEFDWLTHLRASPLDQDQLRCALSSLSTQDMVAVPCLEKGVCRALVRLVDALPFRPARPVTGSSTSPVFQDFQLCYDVPATHAFWGLA</sequence>
<feature type="non-terminal residue" evidence="1">
    <location>
        <position position="102"/>
    </location>
</feature>
<protein>
    <submittedName>
        <fullName evidence="1">Uncharacterized protein</fullName>
    </submittedName>
</protein>
<name>A0A383CWZ1_9ZZZZ</name>
<reference evidence="1" key="1">
    <citation type="submission" date="2018-05" db="EMBL/GenBank/DDBJ databases">
        <authorList>
            <person name="Lanie J.A."/>
            <person name="Ng W.-L."/>
            <person name="Kazmierczak K.M."/>
            <person name="Andrzejewski T.M."/>
            <person name="Davidsen T.M."/>
            <person name="Wayne K.J."/>
            <person name="Tettelin H."/>
            <person name="Glass J.I."/>
            <person name="Rusch D."/>
            <person name="Podicherti R."/>
            <person name="Tsui H.-C.T."/>
            <person name="Winkler M.E."/>
        </authorList>
    </citation>
    <scope>NUCLEOTIDE SEQUENCE</scope>
</reference>
<dbReference type="EMBL" id="UINC01212400">
    <property type="protein sequence ID" value="SVE36712.1"/>
    <property type="molecule type" value="Genomic_DNA"/>
</dbReference>
<gene>
    <name evidence="1" type="ORF">METZ01_LOCUS489566</name>
</gene>
<organism evidence="1">
    <name type="scientific">marine metagenome</name>
    <dbReference type="NCBI Taxonomy" id="408172"/>
    <lineage>
        <taxon>unclassified sequences</taxon>
        <taxon>metagenomes</taxon>
        <taxon>ecological metagenomes</taxon>
    </lineage>
</organism>
<proteinExistence type="predicted"/>
<dbReference type="AlphaFoldDB" id="A0A383CWZ1"/>
<accession>A0A383CWZ1</accession>
<evidence type="ECO:0000313" key="1">
    <source>
        <dbReference type="EMBL" id="SVE36712.1"/>
    </source>
</evidence>